<accession>W9UPG0</accession>
<dbReference type="EMBL" id="AONB01000035">
    <property type="protein sequence ID" value="EXJ09093.1"/>
    <property type="molecule type" value="Genomic_DNA"/>
</dbReference>
<gene>
    <name evidence="2" type="ORF">D791_03977</name>
</gene>
<dbReference type="STRING" id="1229521.D791_03977"/>
<dbReference type="Proteomes" id="UP000019464">
    <property type="component" value="Unassembled WGS sequence"/>
</dbReference>
<reference evidence="2 3" key="2">
    <citation type="journal article" date="2015" name="Syst. Appl. Microbiol.">
        <title>Nitrincola nitratireducens sp. nov. isolated from a haloalkaline crater lake.</title>
        <authorList>
            <person name="Singh A."/>
            <person name="Vaidya B."/>
            <person name="Tanuku N.R."/>
            <person name="Pinnaka A.K."/>
        </authorList>
    </citation>
    <scope>NUCLEOTIDE SEQUENCE [LARGE SCALE GENOMIC DNA]</scope>
    <source>
        <strain evidence="2 3">AK23</strain>
    </source>
</reference>
<keyword evidence="1" id="KW-0732">Signal</keyword>
<feature type="signal peptide" evidence="1">
    <location>
        <begin position="1"/>
        <end position="22"/>
    </location>
</feature>
<comment type="caution">
    <text evidence="2">The sequence shown here is derived from an EMBL/GenBank/DDBJ whole genome shotgun (WGS) entry which is preliminary data.</text>
</comment>
<organism evidence="2 3">
    <name type="scientific">Nitrincola nitratireducens</name>
    <dbReference type="NCBI Taxonomy" id="1229521"/>
    <lineage>
        <taxon>Bacteria</taxon>
        <taxon>Pseudomonadati</taxon>
        <taxon>Pseudomonadota</taxon>
        <taxon>Gammaproteobacteria</taxon>
        <taxon>Oceanospirillales</taxon>
        <taxon>Oceanospirillaceae</taxon>
        <taxon>Nitrincola</taxon>
    </lineage>
</organism>
<dbReference type="OrthoDB" id="6089342at2"/>
<feature type="chain" id="PRO_5004930834" evidence="1">
    <location>
        <begin position="23"/>
        <end position="190"/>
    </location>
</feature>
<reference evidence="3" key="1">
    <citation type="submission" date="2012-11" db="EMBL/GenBank/DDBJ databases">
        <authorList>
            <person name="Singh A."/>
            <person name="Pinnaka A.K."/>
            <person name="Vaidya B."/>
        </authorList>
    </citation>
    <scope>NUCLEOTIDE SEQUENCE [LARGE SCALE GENOMIC DNA]</scope>
    <source>
        <strain evidence="3">AK23</strain>
    </source>
</reference>
<proteinExistence type="predicted"/>
<evidence type="ECO:0000256" key="1">
    <source>
        <dbReference type="SAM" id="SignalP"/>
    </source>
</evidence>
<evidence type="ECO:0000313" key="3">
    <source>
        <dbReference type="Proteomes" id="UP000019464"/>
    </source>
</evidence>
<dbReference type="AlphaFoldDB" id="W9UPG0"/>
<name>W9UPG0_9GAMM</name>
<evidence type="ECO:0000313" key="2">
    <source>
        <dbReference type="EMBL" id="EXJ09093.1"/>
    </source>
</evidence>
<keyword evidence="3" id="KW-1185">Reference proteome</keyword>
<dbReference type="RefSeq" id="WP_036514761.1">
    <property type="nucleotide sequence ID" value="NZ_AONB01000035.1"/>
</dbReference>
<sequence length="190" mass="21237">MKQWLVSAFAVCMLLAFGSASAQMTTLDPQSIDAYLNSLPKVEALGRKLENQGKGDAWLKEVTPEIGQNFNPHQQGVALLSQEEPSAYQELTQITRQHSFTSAERWAEVGDRIILAYGALKAESESPEMFAMAAEFDSVNPQMLQMLPPEIRQQVEQAMLIVRAFAQVSDSDKQQVRPFLSRIDTVLSQY</sequence>
<protein>
    <submittedName>
        <fullName evidence="2">Uncharacterized protein</fullName>
    </submittedName>
</protein>